<dbReference type="GO" id="GO:0005737">
    <property type="term" value="C:cytoplasm"/>
    <property type="evidence" value="ECO:0007669"/>
    <property type="project" value="TreeGrafter"/>
</dbReference>
<dbReference type="EMBL" id="JAAKFY010000009">
    <property type="protein sequence ID" value="KAF3851766.1"/>
    <property type="molecule type" value="Genomic_DNA"/>
</dbReference>
<evidence type="ECO:0000313" key="5">
    <source>
        <dbReference type="Proteomes" id="UP000518266"/>
    </source>
</evidence>
<dbReference type="PRINTS" id="PR00080">
    <property type="entry name" value="SDRFAMILY"/>
</dbReference>
<gene>
    <name evidence="4" type="ORF">F7725_005121</name>
</gene>
<keyword evidence="5" id="KW-1185">Reference proteome</keyword>
<dbReference type="Pfam" id="PF00106">
    <property type="entry name" value="adh_short"/>
    <property type="match status" value="1"/>
</dbReference>
<dbReference type="PROSITE" id="PS00061">
    <property type="entry name" value="ADH_SHORT"/>
    <property type="match status" value="1"/>
</dbReference>
<dbReference type="Gene3D" id="3.40.50.720">
    <property type="entry name" value="NAD(P)-binding Rossmann-like Domain"/>
    <property type="match status" value="1"/>
</dbReference>
<name>A0A7J5YQH6_DISMA</name>
<dbReference type="InterPro" id="IPR036291">
    <property type="entry name" value="NAD(P)-bd_dom_sf"/>
</dbReference>
<dbReference type="GO" id="GO:0016616">
    <property type="term" value="F:oxidoreductase activity, acting on the CH-OH group of donors, NAD or NADP as acceptor"/>
    <property type="evidence" value="ECO:0007669"/>
    <property type="project" value="TreeGrafter"/>
</dbReference>
<proteinExistence type="inferred from homology"/>
<dbReference type="InterPro" id="IPR020904">
    <property type="entry name" value="Sc_DH/Rdtase_CS"/>
</dbReference>
<dbReference type="InterPro" id="IPR002347">
    <property type="entry name" value="SDR_fam"/>
</dbReference>
<dbReference type="AlphaFoldDB" id="A0A7J5YQH6"/>
<accession>A0A7J5YQH6</accession>
<evidence type="ECO:0000313" key="4">
    <source>
        <dbReference type="EMBL" id="KAF3851766.1"/>
    </source>
</evidence>
<evidence type="ECO:0000256" key="2">
    <source>
        <dbReference type="ARBA" id="ARBA00023002"/>
    </source>
</evidence>
<comment type="similarity">
    <text evidence="1 3">Belongs to the short-chain dehydrogenases/reductases (SDR) family.</text>
</comment>
<evidence type="ECO:0008006" key="6">
    <source>
        <dbReference type="Google" id="ProtNLM"/>
    </source>
</evidence>
<sequence length="260" mass="28408">MPLRGKVALVTGGAQGIGRAVVQSLLQSSAKVAVVDLNKTCGEESKALLDAEFGEGHCHFIPCDVSNGDALRGLPEHRGAVWPSGHRYQQCRHHNEKNWEKTIQVNLTSVIKGTYLALEHMSKEYGKEGGIIINVSSMAAFLHSPHQPVYTATKHGVIGFTRAMADASSQGDYGVRINVLCPAFVDTPLLHSVEHEDNMGKFVKFKDDFKRSMSKFGVLQPSLIAEGMMRLIMDSSLQGAVMKITCSKGIHFHTYEPMSA</sequence>
<dbReference type="OrthoDB" id="37659at2759"/>
<evidence type="ECO:0000256" key="1">
    <source>
        <dbReference type="ARBA" id="ARBA00006484"/>
    </source>
</evidence>
<organism evidence="4 5">
    <name type="scientific">Dissostichus mawsoni</name>
    <name type="common">Antarctic cod</name>
    <dbReference type="NCBI Taxonomy" id="36200"/>
    <lineage>
        <taxon>Eukaryota</taxon>
        <taxon>Metazoa</taxon>
        <taxon>Chordata</taxon>
        <taxon>Craniata</taxon>
        <taxon>Vertebrata</taxon>
        <taxon>Euteleostomi</taxon>
        <taxon>Actinopterygii</taxon>
        <taxon>Neopterygii</taxon>
        <taxon>Teleostei</taxon>
        <taxon>Neoteleostei</taxon>
        <taxon>Acanthomorphata</taxon>
        <taxon>Eupercaria</taxon>
        <taxon>Perciformes</taxon>
        <taxon>Notothenioidei</taxon>
        <taxon>Nototheniidae</taxon>
        <taxon>Dissostichus</taxon>
    </lineage>
</organism>
<dbReference type="PANTHER" id="PTHR44229">
    <property type="entry name" value="15-HYDROXYPROSTAGLANDIN DEHYDROGENASE [NAD(+)]"/>
    <property type="match status" value="1"/>
</dbReference>
<comment type="caution">
    <text evidence="4">The sequence shown here is derived from an EMBL/GenBank/DDBJ whole genome shotgun (WGS) entry which is preliminary data.</text>
</comment>
<protein>
    <recommendedName>
        <fullName evidence="6">15-hydroxyprostaglandin dehydrogenase</fullName>
    </recommendedName>
</protein>
<dbReference type="SUPFAM" id="SSF51735">
    <property type="entry name" value="NAD(P)-binding Rossmann-fold domains"/>
    <property type="match status" value="1"/>
</dbReference>
<reference evidence="4 5" key="1">
    <citation type="submission" date="2020-03" db="EMBL/GenBank/DDBJ databases">
        <title>Dissostichus mawsoni Genome sequencing and assembly.</title>
        <authorList>
            <person name="Park H."/>
        </authorList>
    </citation>
    <scope>NUCLEOTIDE SEQUENCE [LARGE SCALE GENOMIC DNA]</scope>
    <source>
        <strain evidence="4">DM0001</strain>
        <tissue evidence="4">Muscle</tissue>
    </source>
</reference>
<keyword evidence="2" id="KW-0560">Oxidoreductase</keyword>
<dbReference type="Proteomes" id="UP000518266">
    <property type="component" value="Unassembled WGS sequence"/>
</dbReference>
<dbReference type="PANTHER" id="PTHR44229:SF2">
    <property type="entry name" value="15-HYDROXYPROSTAGLANDIN DEHYDROGENASE"/>
    <property type="match status" value="1"/>
</dbReference>
<dbReference type="PRINTS" id="PR00081">
    <property type="entry name" value="GDHRDH"/>
</dbReference>
<evidence type="ECO:0000256" key="3">
    <source>
        <dbReference type="RuleBase" id="RU000363"/>
    </source>
</evidence>